<dbReference type="PANTHER" id="PTHR48090:SF3">
    <property type="entry name" value="UNDECAPRENYL-PHOSPHATE 4-DEOXY-4-FORMAMIDO-L-ARABINOSE TRANSFERASE"/>
    <property type="match status" value="1"/>
</dbReference>
<dbReference type="InterPro" id="IPR029044">
    <property type="entry name" value="Nucleotide-diphossugar_trans"/>
</dbReference>
<evidence type="ECO:0000256" key="5">
    <source>
        <dbReference type="ARBA" id="ARBA00022985"/>
    </source>
</evidence>
<keyword evidence="11" id="KW-1185">Reference proteome</keyword>
<evidence type="ECO:0000256" key="4">
    <source>
        <dbReference type="ARBA" id="ARBA00022692"/>
    </source>
</evidence>
<dbReference type="GO" id="GO:0005886">
    <property type="term" value="C:plasma membrane"/>
    <property type="evidence" value="ECO:0007669"/>
    <property type="project" value="TreeGrafter"/>
</dbReference>
<dbReference type="AlphaFoldDB" id="A0A343JA94"/>
<dbReference type="CDD" id="cd04187">
    <property type="entry name" value="DPM1_like_bac"/>
    <property type="match status" value="1"/>
</dbReference>
<keyword evidence="5" id="KW-0448">Lipopolysaccharide biosynthesis</keyword>
<dbReference type="InterPro" id="IPR050256">
    <property type="entry name" value="Glycosyltransferase_2"/>
</dbReference>
<dbReference type="Gene3D" id="3.90.550.10">
    <property type="entry name" value="Spore Coat Polysaccharide Biosynthesis Protein SpsA, Chain A"/>
    <property type="match status" value="1"/>
</dbReference>
<evidence type="ECO:0000256" key="1">
    <source>
        <dbReference type="ARBA" id="ARBA00022475"/>
    </source>
</evidence>
<accession>A0A343JA94</accession>
<reference evidence="10 11" key="1">
    <citation type="submission" date="2016-08" db="EMBL/GenBank/DDBJ databases">
        <title>Complete Genome Sequence Of The Indigo Reducing Clostridium isatidis DSM15098.</title>
        <authorList>
            <person name="Little G.T."/>
            <person name="Minton N.P."/>
        </authorList>
    </citation>
    <scope>NUCLEOTIDE SEQUENCE [LARGE SCALE GENOMIC DNA]</scope>
    <source>
        <strain evidence="10 11">DSM 15098</strain>
    </source>
</reference>
<evidence type="ECO:0000256" key="3">
    <source>
        <dbReference type="ARBA" id="ARBA00022679"/>
    </source>
</evidence>
<sequence length="335" mass="38389">MEKLSFVIPVYNSEKSIKIVIEKIIELVKGLGKYDYEVVLTNDGSTDNSLEVCKDICKNNSKVKLLNLSRNFGQHSAILAAFNNLTGDYVINMDDDLQTNPLEVEKMLNKLIQENYDIVYAKYSNKKHSNWRNIGTLVNKYMAEKMMGKPKDISIGSFYVARRYVIDEVIKYKGPYPYVSGLLLRVTKNIANVEVEHNKRAFGESNYNFRKLLLLWVNGCTNFSVSPIRLCNYFGASIGILSLIMLIISIIRSFFGYSSQNAIFTSLIIIAISINMILMGIVGEYVGRIFMCINNSPQYIIKETFNFTHNNEIYDLKVDNKEIEQYVIEENISKK</sequence>
<name>A0A343JA94_9CLOT</name>
<feature type="transmembrane region" description="Helical" evidence="8">
    <location>
        <begin position="233"/>
        <end position="255"/>
    </location>
</feature>
<dbReference type="Proteomes" id="UP000264883">
    <property type="component" value="Chromosome"/>
</dbReference>
<evidence type="ECO:0000256" key="6">
    <source>
        <dbReference type="ARBA" id="ARBA00022989"/>
    </source>
</evidence>
<dbReference type="PANTHER" id="PTHR48090">
    <property type="entry name" value="UNDECAPRENYL-PHOSPHATE 4-DEOXY-4-FORMAMIDO-L-ARABINOSE TRANSFERASE-RELATED"/>
    <property type="match status" value="1"/>
</dbReference>
<evidence type="ECO:0000313" key="10">
    <source>
        <dbReference type="EMBL" id="ASW42452.1"/>
    </source>
</evidence>
<keyword evidence="4 8" id="KW-0812">Transmembrane</keyword>
<dbReference type="RefSeq" id="WP_119864589.1">
    <property type="nucleotide sequence ID" value="NZ_CP016786.1"/>
</dbReference>
<keyword evidence="7 8" id="KW-0472">Membrane</keyword>
<keyword evidence="1" id="KW-1003">Cell membrane</keyword>
<evidence type="ECO:0000256" key="2">
    <source>
        <dbReference type="ARBA" id="ARBA00022676"/>
    </source>
</evidence>
<feature type="transmembrane region" description="Helical" evidence="8">
    <location>
        <begin position="262"/>
        <end position="282"/>
    </location>
</feature>
<evidence type="ECO:0000313" key="11">
    <source>
        <dbReference type="Proteomes" id="UP000264883"/>
    </source>
</evidence>
<dbReference type="GO" id="GO:0009103">
    <property type="term" value="P:lipopolysaccharide biosynthetic process"/>
    <property type="evidence" value="ECO:0007669"/>
    <property type="project" value="UniProtKB-KW"/>
</dbReference>
<keyword evidence="3" id="KW-0808">Transferase</keyword>
<organism evidence="10 11">
    <name type="scientific">Clostridium isatidis</name>
    <dbReference type="NCBI Taxonomy" id="182773"/>
    <lineage>
        <taxon>Bacteria</taxon>
        <taxon>Bacillati</taxon>
        <taxon>Bacillota</taxon>
        <taxon>Clostridia</taxon>
        <taxon>Eubacteriales</taxon>
        <taxon>Clostridiaceae</taxon>
        <taxon>Clostridium</taxon>
    </lineage>
</organism>
<dbReference type="GO" id="GO:0099621">
    <property type="term" value="F:undecaprenyl-phosphate 4-deoxy-4-formamido-L-arabinose transferase activity"/>
    <property type="evidence" value="ECO:0007669"/>
    <property type="project" value="TreeGrafter"/>
</dbReference>
<feature type="domain" description="Glycosyltransferase 2-like" evidence="9">
    <location>
        <begin position="5"/>
        <end position="168"/>
    </location>
</feature>
<evidence type="ECO:0000256" key="7">
    <source>
        <dbReference type="ARBA" id="ARBA00023136"/>
    </source>
</evidence>
<keyword evidence="6 8" id="KW-1133">Transmembrane helix</keyword>
<dbReference type="SUPFAM" id="SSF53448">
    <property type="entry name" value="Nucleotide-diphospho-sugar transferases"/>
    <property type="match status" value="1"/>
</dbReference>
<dbReference type="InterPro" id="IPR001173">
    <property type="entry name" value="Glyco_trans_2-like"/>
</dbReference>
<evidence type="ECO:0000259" key="9">
    <source>
        <dbReference type="Pfam" id="PF00535"/>
    </source>
</evidence>
<dbReference type="KEGG" id="cia:BEN51_02840"/>
<evidence type="ECO:0000256" key="8">
    <source>
        <dbReference type="SAM" id="Phobius"/>
    </source>
</evidence>
<keyword evidence="2" id="KW-0328">Glycosyltransferase</keyword>
<dbReference type="OrthoDB" id="9807778at2"/>
<dbReference type="EMBL" id="CP016786">
    <property type="protein sequence ID" value="ASW42452.1"/>
    <property type="molecule type" value="Genomic_DNA"/>
</dbReference>
<dbReference type="Pfam" id="PF00535">
    <property type="entry name" value="Glycos_transf_2"/>
    <property type="match status" value="1"/>
</dbReference>
<proteinExistence type="predicted"/>
<protein>
    <recommendedName>
        <fullName evidence="9">Glycosyltransferase 2-like domain-containing protein</fullName>
    </recommendedName>
</protein>
<gene>
    <name evidence="10" type="ORF">BEN51_02840</name>
</gene>